<reference evidence="2" key="1">
    <citation type="journal article" date="2019" name="Int. J. Syst. Evol. Microbiol.">
        <title>The Global Catalogue of Microorganisms (GCM) 10K type strain sequencing project: providing services to taxonomists for standard genome sequencing and annotation.</title>
        <authorList>
            <consortium name="The Broad Institute Genomics Platform"/>
            <consortium name="The Broad Institute Genome Sequencing Center for Infectious Disease"/>
            <person name="Wu L."/>
            <person name="Ma J."/>
        </authorList>
    </citation>
    <scope>NUCLEOTIDE SEQUENCE [LARGE SCALE GENOMIC DNA]</scope>
    <source>
        <strain evidence="2">DT28</strain>
    </source>
</reference>
<organism evidence="1 2">
    <name type="scientific">Rheinheimera marina</name>
    <dbReference type="NCBI Taxonomy" id="1774958"/>
    <lineage>
        <taxon>Bacteria</taxon>
        <taxon>Pseudomonadati</taxon>
        <taxon>Pseudomonadota</taxon>
        <taxon>Gammaproteobacteria</taxon>
        <taxon>Chromatiales</taxon>
        <taxon>Chromatiaceae</taxon>
        <taxon>Rheinheimera</taxon>
    </lineage>
</organism>
<comment type="caution">
    <text evidence="1">The sequence shown here is derived from an EMBL/GenBank/DDBJ whole genome shotgun (WGS) entry which is preliminary data.</text>
</comment>
<proteinExistence type="predicted"/>
<keyword evidence="2" id="KW-1185">Reference proteome</keyword>
<evidence type="ECO:0000313" key="1">
    <source>
        <dbReference type="EMBL" id="MFC4655863.1"/>
    </source>
</evidence>
<sequence>MPVAQSRRKANISLGLNLLLLLLVGAVYGGIQLRHYYQQLQPSWSGLSMQWGRVQAEQLSLTLPYAATHQLEIRQLDLRWSGWPWPLDVLQVEQLIVQSAPVWPQPDSSEEGNLSAEGQVPGQLTSTEHATPDQVAVVTPEAADSLLQQLWPYWLPSAVQVKQLQLQLPCAELDKRLTAFVSTPDVKAHSNSQCLLSGSVSLDSQQKKAQLRLLSEQPLLIEGLGDVQPEVQFTAQPDGNQIQISFLQVKFRSKVLTYGTSKLDNTELALQATGRWQQGKLVLQSTAAATMSTQLTAPELSWQQGQFSIEDWALELPWPDWQQASLSASLAMQLKQLEQQALYPQDWIWHAKVSGSLAEPKLSGVLTSGNSLVLNHQLQRKNQQYQLSWQLPELFFLAGNPLKLGPAWPELLTISRGKLSGEGKVMLAGDNFSLLSGEQQLQLMGIDGIWDRSEFKGLTGVVALKHSARDWLLSSKALELAQINHGMVAGPVKFAGSYQFLPEQMTAGQLQLNQLQLALFAGLVQVKPGRFDLSKDQQFELELQQLQLADLLKQRPEAGVSGQGSISGRIPLRWTAQGVTVAQGQIGALAPGGLLKFESDKAKALAQSNQGMQVLMQALQNFHYSVLSADVSYATSGQLLLALHLEGKNPDYENGRAINLNINLEENIPALLASLQLSGQVSELVKKRVQQRLAAKQAKAAKEQP</sequence>
<dbReference type="RefSeq" id="WP_377334359.1">
    <property type="nucleotide sequence ID" value="NZ_JBHSGB010000010.1"/>
</dbReference>
<name>A0ABV9JNN3_9GAMM</name>
<dbReference type="Proteomes" id="UP001595962">
    <property type="component" value="Unassembled WGS sequence"/>
</dbReference>
<dbReference type="InterPro" id="IPR021730">
    <property type="entry name" value="YdbH"/>
</dbReference>
<accession>A0ABV9JNN3</accession>
<protein>
    <submittedName>
        <fullName evidence="1">YdbH domain-containing protein</fullName>
    </submittedName>
</protein>
<dbReference type="EMBL" id="JBHSGB010000010">
    <property type="protein sequence ID" value="MFC4655863.1"/>
    <property type="molecule type" value="Genomic_DNA"/>
</dbReference>
<dbReference type="Pfam" id="PF11739">
    <property type="entry name" value="YdbH-like"/>
    <property type="match status" value="1"/>
</dbReference>
<evidence type="ECO:0000313" key="2">
    <source>
        <dbReference type="Proteomes" id="UP001595962"/>
    </source>
</evidence>
<gene>
    <name evidence="1" type="ORF">ACFO3I_12680</name>
</gene>